<feature type="repeat" description="MBT" evidence="10">
    <location>
        <begin position="922"/>
        <end position="1017"/>
    </location>
</feature>
<evidence type="ECO:0000256" key="1">
    <source>
        <dbReference type="ARBA" id="ARBA00004123"/>
    </source>
</evidence>
<dbReference type="Pfam" id="PF02820">
    <property type="entry name" value="MBT"/>
    <property type="match status" value="3"/>
</dbReference>
<evidence type="ECO:0000313" key="18">
    <source>
        <dbReference type="RefSeq" id="XP_022245009.1"/>
    </source>
</evidence>
<dbReference type="Gene3D" id="1.10.150.50">
    <property type="entry name" value="Transcription Factor, Ets-1"/>
    <property type="match status" value="1"/>
</dbReference>
<dbReference type="InterPro" id="IPR050548">
    <property type="entry name" value="PcG_chromatin_remod_factors"/>
</dbReference>
<dbReference type="InterPro" id="IPR013761">
    <property type="entry name" value="SAM/pointed_sf"/>
</dbReference>
<name>A0ABM1SN05_LIMPO</name>
<keyword evidence="7" id="KW-0805">Transcription regulation</keyword>
<dbReference type="SMART" id="SM00454">
    <property type="entry name" value="SAM"/>
    <property type="match status" value="1"/>
</dbReference>
<dbReference type="RefSeq" id="XP_022245006.1">
    <property type="nucleotide sequence ID" value="XM_022389298.1"/>
</dbReference>
<evidence type="ECO:0000313" key="14">
    <source>
        <dbReference type="RefSeq" id="XP_022245005.1"/>
    </source>
</evidence>
<dbReference type="SUPFAM" id="SSF103637">
    <property type="entry name" value="CCHHC domain"/>
    <property type="match status" value="1"/>
</dbReference>
<dbReference type="InterPro" id="IPR036060">
    <property type="entry name" value="Znf_C2H2C_sf"/>
</dbReference>
<dbReference type="Proteomes" id="UP000694941">
    <property type="component" value="Unplaced"/>
</dbReference>
<evidence type="ECO:0000256" key="10">
    <source>
        <dbReference type="PROSITE-ProRule" id="PRU00459"/>
    </source>
</evidence>
<feature type="compositionally biased region" description="Basic and acidic residues" evidence="11">
    <location>
        <begin position="1164"/>
        <end position="1183"/>
    </location>
</feature>
<dbReference type="PANTHER" id="PTHR12247">
    <property type="entry name" value="POLYCOMB GROUP PROTEIN"/>
    <property type="match status" value="1"/>
</dbReference>
<feature type="repeat" description="MBT" evidence="10">
    <location>
        <begin position="705"/>
        <end position="805"/>
    </location>
</feature>
<keyword evidence="6" id="KW-0156">Chromatin regulator</keyword>
<feature type="compositionally biased region" description="Polar residues" evidence="11">
    <location>
        <begin position="459"/>
        <end position="476"/>
    </location>
</feature>
<proteinExistence type="predicted"/>
<keyword evidence="13" id="KW-1185">Reference proteome</keyword>
<dbReference type="Gene3D" id="2.30.30.140">
    <property type="match status" value="3"/>
</dbReference>
<feature type="domain" description="SAM" evidence="12">
    <location>
        <begin position="1234"/>
        <end position="1298"/>
    </location>
</feature>
<dbReference type="GeneID" id="106462141"/>
<dbReference type="CDD" id="cd20101">
    <property type="entry name" value="MBT_L3MBTL1-like_rpt1"/>
    <property type="match status" value="1"/>
</dbReference>
<feature type="compositionally biased region" description="Basic and acidic residues" evidence="11">
    <location>
        <begin position="546"/>
        <end position="563"/>
    </location>
</feature>
<dbReference type="SUPFAM" id="SSF63748">
    <property type="entry name" value="Tudor/PWWP/MBT"/>
    <property type="match status" value="3"/>
</dbReference>
<dbReference type="InterPro" id="IPR004092">
    <property type="entry name" value="Mbt"/>
</dbReference>
<accession>A0ABM1SN05</accession>
<evidence type="ECO:0000256" key="2">
    <source>
        <dbReference type="ARBA" id="ARBA00022723"/>
    </source>
</evidence>
<dbReference type="CDD" id="cd09582">
    <property type="entry name" value="SAM_Scm-like-3MBT3_4"/>
    <property type="match status" value="1"/>
</dbReference>
<dbReference type="PROSITE" id="PS51802">
    <property type="entry name" value="ZF_CCHHC"/>
    <property type="match status" value="2"/>
</dbReference>
<comment type="subcellular location">
    <subcellularLocation>
        <location evidence="1">Nucleus</location>
    </subcellularLocation>
</comment>
<feature type="region of interest" description="Disordered" evidence="11">
    <location>
        <begin position="654"/>
        <end position="695"/>
    </location>
</feature>
<feature type="region of interest" description="Disordered" evidence="11">
    <location>
        <begin position="546"/>
        <end position="576"/>
    </location>
</feature>
<keyword evidence="9" id="KW-0539">Nucleus</keyword>
<dbReference type="RefSeq" id="XP_022245005.1">
    <property type="nucleotide sequence ID" value="XM_022389297.1"/>
</dbReference>
<evidence type="ECO:0000313" key="13">
    <source>
        <dbReference type="Proteomes" id="UP000694941"/>
    </source>
</evidence>
<dbReference type="Pfam" id="PF01530">
    <property type="entry name" value="zf-C2HC"/>
    <property type="match status" value="2"/>
</dbReference>
<sequence length="1301" mass="141344">MSLPKSSSTVPISQATTVKKPVVLNSTISLVPTTPSGLTRPSHTSTQASNSTVINLTFTNVTRDFRSETPGNPLQKPIIVTVSGIPGTPGTKSQPATTVVSDCGSNILEKPSTKTFSFIPSNLSAASTGPTVTMAGATISIPVHITKTSLPSSSSIPPLTPTSGNISWLAAGPSFPQPPLAVVNSLRPSISSPQLLVPSASPNRMIGSVTMSNAATITPCSISSVSCFSSQHPMGTISKIIGTTASSCSVPVSNVNLPGKVTHGHAEITANSKLNSEIPVTTVPMLGDRKRLTEIFPSCIKPTEPLLTTISSTNTSNLPVLAPKNLASGLTVLTPPTLGLPCASVALPLLPSGVSSVPLLASLASGPPGTGGLIKVVQSIQPPISLACVSGVETSVPPLLTLSPRPLESSVQSSSSAALPLLVSTSSVASSLTLNSATNLTVGASSGFSAPVLTPLLHTNPSIQNHSSNGSKTDPNNPDFDPIEAMDWKDGIATLPGSNIKFKLNEFGILEMVTENDNTGNDAQVTLEGTEDESFQISSAAEIWEKDKEKNGISITDNKEKESTQQLPPVNHKENSEQFSCEVKSEKDSHSVNMGQTIDTEGHSEDIFQCENCGCYGLLNEFYKNGKFCSQECATVWQKTKIRKQKMSIFHRKNRKRYIQPQNNLPGYEEAEPEAKEVKLSNSDKEDSSSRSLSPGRIAKKLKPFSWSAYLDQEKAKAVPAKMFRDFQSFPLTKNGFKVGMKLEGIDPRHPSMFCVLTITEVCGFRLRLHFDGYSDCYDFWVNADSPDIFPVGWCEKTSHRLHPPKGWNLKDFGWNQYLRLSKAQAAPKNLFSCKNSQQVTPHGFRVGMKLEAVDKKNTTLVCVATVTDVLDTRFLVHFDGWDDIYDYWADPTSPYIHPINWCRDTGHVLTPPNNCSDPENFTWEQYLTETKSQSVPARAFKQRQSHSFKVNWKLEVVDGRNPMLVRVATIVETSAHAVKIHFDGWSDAYDYWMDDDSPDLHPAGWCFRTGHPLQPPIVSENLSAPGQGGCPTPGCSGTGHVKGPKYTTHHSAFGCPYSQLNMNKFDSALPDRLGSRLNDGVMEVAVPMKYSNSGATEGLRRCPTPGCDGSGHLNSKYSVHHRVAGCPLAERNAAKDLEVELNTPMQCSVIKRGGRGRKKHNFKSRDMDRKPEVHQGDEESKSSHSSLQDFVHQSVFDAPPVPMPSHEMPLRWEHHSQLLPNIQNISRDTVANWSISEVGDFVKSLPGCEEQAKVFREEQIDGEAFLLMNQVDIVKILSMKLGPAIKIYNTILMLRNSTES</sequence>
<feature type="compositionally biased region" description="Basic residues" evidence="11">
    <location>
        <begin position="1153"/>
        <end position="1163"/>
    </location>
</feature>
<evidence type="ECO:0000313" key="17">
    <source>
        <dbReference type="RefSeq" id="XP_022245008.1"/>
    </source>
</evidence>
<dbReference type="RefSeq" id="XP_022245008.1">
    <property type="nucleotide sequence ID" value="XM_022389300.1"/>
</dbReference>
<evidence type="ECO:0000256" key="9">
    <source>
        <dbReference type="ARBA" id="ARBA00023242"/>
    </source>
</evidence>
<evidence type="ECO:0000313" key="16">
    <source>
        <dbReference type="RefSeq" id="XP_022245007.1"/>
    </source>
</evidence>
<dbReference type="PROSITE" id="PS51079">
    <property type="entry name" value="MBT"/>
    <property type="match status" value="3"/>
</dbReference>
<dbReference type="SMART" id="SM00561">
    <property type="entry name" value="MBT"/>
    <property type="match status" value="3"/>
</dbReference>
<keyword evidence="2" id="KW-0479">Metal-binding</keyword>
<keyword evidence="8" id="KW-0804">Transcription</keyword>
<dbReference type="Gene3D" id="3.30.60.160">
    <property type="match status" value="1"/>
</dbReference>
<dbReference type="Gene3D" id="4.10.320.30">
    <property type="match status" value="2"/>
</dbReference>
<evidence type="ECO:0000313" key="19">
    <source>
        <dbReference type="RefSeq" id="XP_022245011.1"/>
    </source>
</evidence>
<feature type="region of interest" description="Disordered" evidence="11">
    <location>
        <begin position="1151"/>
        <end position="1188"/>
    </location>
</feature>
<evidence type="ECO:0000256" key="3">
    <source>
        <dbReference type="ARBA" id="ARBA00022737"/>
    </source>
</evidence>
<organism evidence="13 19">
    <name type="scientific">Limulus polyphemus</name>
    <name type="common">Atlantic horseshoe crab</name>
    <dbReference type="NCBI Taxonomy" id="6850"/>
    <lineage>
        <taxon>Eukaryota</taxon>
        <taxon>Metazoa</taxon>
        <taxon>Ecdysozoa</taxon>
        <taxon>Arthropoda</taxon>
        <taxon>Chelicerata</taxon>
        <taxon>Merostomata</taxon>
        <taxon>Xiphosura</taxon>
        <taxon>Limulidae</taxon>
        <taxon>Limulus</taxon>
    </lineage>
</organism>
<dbReference type="RefSeq" id="XP_022245011.1">
    <property type="nucleotide sequence ID" value="XM_022389303.1"/>
</dbReference>
<keyword evidence="4" id="KW-0863">Zinc-finger</keyword>
<dbReference type="CDD" id="cd20103">
    <property type="entry name" value="MBT_L3MBTL1-like_rpt3"/>
    <property type="match status" value="1"/>
</dbReference>
<feature type="repeat" description="MBT" evidence="10">
    <location>
        <begin position="813"/>
        <end position="913"/>
    </location>
</feature>
<evidence type="ECO:0000256" key="6">
    <source>
        <dbReference type="ARBA" id="ARBA00022853"/>
    </source>
</evidence>
<dbReference type="InterPro" id="IPR002515">
    <property type="entry name" value="Znf_C2H2C"/>
</dbReference>
<evidence type="ECO:0000259" key="12">
    <source>
        <dbReference type="PROSITE" id="PS50105"/>
    </source>
</evidence>
<dbReference type="Pfam" id="PF00536">
    <property type="entry name" value="SAM_1"/>
    <property type="match status" value="1"/>
</dbReference>
<evidence type="ECO:0000256" key="7">
    <source>
        <dbReference type="ARBA" id="ARBA00023015"/>
    </source>
</evidence>
<dbReference type="PROSITE" id="PS50105">
    <property type="entry name" value="SAM_DOMAIN"/>
    <property type="match status" value="1"/>
</dbReference>
<keyword evidence="3" id="KW-0677">Repeat</keyword>
<protein>
    <submittedName>
        <fullName evidence="14 15">Lethal(3)malignant brain tumor-like protein 3 isoform X1</fullName>
    </submittedName>
</protein>
<feature type="region of interest" description="Disordered" evidence="11">
    <location>
        <begin position="459"/>
        <end position="480"/>
    </location>
</feature>
<gene>
    <name evidence="14 15 16 17 18 19" type="primary">LOC106462141</name>
</gene>
<feature type="compositionally biased region" description="Basic and acidic residues" evidence="11">
    <location>
        <begin position="673"/>
        <end position="689"/>
    </location>
</feature>
<keyword evidence="5" id="KW-0862">Zinc</keyword>
<evidence type="ECO:0000256" key="5">
    <source>
        <dbReference type="ARBA" id="ARBA00022833"/>
    </source>
</evidence>
<dbReference type="RefSeq" id="XP_022245009.1">
    <property type="nucleotide sequence ID" value="XM_022389301.1"/>
</dbReference>
<dbReference type="CDD" id="cd20102">
    <property type="entry name" value="MBT_L3MBTL1-like_rpt2"/>
    <property type="match status" value="1"/>
</dbReference>
<reference evidence="14 15" key="1">
    <citation type="submission" date="2025-05" db="UniProtKB">
        <authorList>
            <consortium name="RefSeq"/>
        </authorList>
    </citation>
    <scope>IDENTIFICATION</scope>
    <source>
        <tissue evidence="14 15">Muscle</tissue>
    </source>
</reference>
<evidence type="ECO:0000256" key="4">
    <source>
        <dbReference type="ARBA" id="ARBA00022771"/>
    </source>
</evidence>
<dbReference type="RefSeq" id="XP_022245007.1">
    <property type="nucleotide sequence ID" value="XM_022389299.1"/>
</dbReference>
<dbReference type="InterPro" id="IPR001660">
    <property type="entry name" value="SAM"/>
</dbReference>
<evidence type="ECO:0000313" key="15">
    <source>
        <dbReference type="RefSeq" id="XP_022245006.1"/>
    </source>
</evidence>
<evidence type="ECO:0000256" key="8">
    <source>
        <dbReference type="ARBA" id="ARBA00023163"/>
    </source>
</evidence>
<dbReference type="PANTHER" id="PTHR12247:SF131">
    <property type="entry name" value="LD05287P"/>
    <property type="match status" value="1"/>
</dbReference>
<evidence type="ECO:0000256" key="11">
    <source>
        <dbReference type="SAM" id="MobiDB-lite"/>
    </source>
</evidence>
<dbReference type="SUPFAM" id="SSF47769">
    <property type="entry name" value="SAM/Pointed domain"/>
    <property type="match status" value="1"/>
</dbReference>
<dbReference type="InterPro" id="IPR038603">
    <property type="entry name" value="Znf_FCS_sf"/>
</dbReference>